<reference evidence="2 3" key="1">
    <citation type="submission" date="2019-04" db="EMBL/GenBank/DDBJ databases">
        <title>Step-wise assembly of the neonatal virome modulated by breast feeding.</title>
        <authorList>
            <person name="Liang G."/>
            <person name="Bushman F."/>
        </authorList>
    </citation>
    <scope>NUCLEOTIDE SEQUENCE [LARGE SCALE GENOMIC DNA]</scope>
    <source>
        <strain evidence="2 3">E3404</strain>
    </source>
</reference>
<evidence type="ECO:0000313" key="3">
    <source>
        <dbReference type="Proteomes" id="UP000439965"/>
    </source>
</evidence>
<dbReference type="InterPro" id="IPR054105">
    <property type="entry name" value="WHD_NrtR"/>
</dbReference>
<sequence>YRSIDHSNFKKAMTQYFEELGERPVGIGRPSKIYQLKTTTGF</sequence>
<dbReference type="AlphaFoldDB" id="A0A6I4XMP2"/>
<dbReference type="Proteomes" id="UP000439965">
    <property type="component" value="Unassembled WGS sequence"/>
</dbReference>
<keyword evidence="2" id="KW-0378">Hydrolase</keyword>
<dbReference type="InterPro" id="IPR036388">
    <property type="entry name" value="WH-like_DNA-bd_sf"/>
</dbReference>
<dbReference type="EMBL" id="WVTI01000364">
    <property type="protein sequence ID" value="MXS27956.1"/>
    <property type="molecule type" value="Genomic_DNA"/>
</dbReference>
<protein>
    <submittedName>
        <fullName evidence="2">NUDIX hydrolase</fullName>
    </submittedName>
</protein>
<feature type="non-terminal residue" evidence="2">
    <location>
        <position position="1"/>
    </location>
</feature>
<dbReference type="Pfam" id="PF21906">
    <property type="entry name" value="WHD_NrtR"/>
    <property type="match status" value="1"/>
</dbReference>
<comment type="caution">
    <text evidence="2">The sequence shown here is derived from an EMBL/GenBank/DDBJ whole genome shotgun (WGS) entry which is preliminary data.</text>
</comment>
<dbReference type="GO" id="GO:0016787">
    <property type="term" value="F:hydrolase activity"/>
    <property type="evidence" value="ECO:0007669"/>
    <property type="project" value="UniProtKB-KW"/>
</dbReference>
<feature type="domain" description="NrtR DNA-binding winged helix" evidence="1">
    <location>
        <begin position="2"/>
        <end position="36"/>
    </location>
</feature>
<evidence type="ECO:0000313" key="2">
    <source>
        <dbReference type="EMBL" id="MXS27956.1"/>
    </source>
</evidence>
<proteinExistence type="predicted"/>
<organism evidence="2 3">
    <name type="scientific">Enterococcus gallinarum</name>
    <dbReference type="NCBI Taxonomy" id="1353"/>
    <lineage>
        <taxon>Bacteria</taxon>
        <taxon>Bacillati</taxon>
        <taxon>Bacillota</taxon>
        <taxon>Bacilli</taxon>
        <taxon>Lactobacillales</taxon>
        <taxon>Enterococcaceae</taxon>
        <taxon>Enterococcus</taxon>
    </lineage>
</organism>
<dbReference type="SUPFAM" id="SSF46785">
    <property type="entry name" value="Winged helix' DNA-binding domain"/>
    <property type="match status" value="1"/>
</dbReference>
<dbReference type="RefSeq" id="WP_419866860.1">
    <property type="nucleotide sequence ID" value="NZ_WVTI01000364.1"/>
</dbReference>
<name>A0A6I4XMP2_ENTGA</name>
<gene>
    <name evidence="2" type="ORF">GTI89_18090</name>
</gene>
<accession>A0A6I4XMP2</accession>
<dbReference type="InterPro" id="IPR036390">
    <property type="entry name" value="WH_DNA-bd_sf"/>
</dbReference>
<evidence type="ECO:0000259" key="1">
    <source>
        <dbReference type="Pfam" id="PF21906"/>
    </source>
</evidence>
<dbReference type="Gene3D" id="1.10.10.10">
    <property type="entry name" value="Winged helix-like DNA-binding domain superfamily/Winged helix DNA-binding domain"/>
    <property type="match status" value="1"/>
</dbReference>